<protein>
    <recommendedName>
        <fullName evidence="3">Reverse transcriptase</fullName>
    </recommendedName>
</protein>
<accession>A0A835LEA5</accession>
<evidence type="ECO:0000313" key="1">
    <source>
        <dbReference type="EMBL" id="KAF9421623.1"/>
    </source>
</evidence>
<organism evidence="1 2">
    <name type="scientific">Spodoptera exigua</name>
    <name type="common">Beet armyworm</name>
    <name type="synonym">Noctua fulgens</name>
    <dbReference type="NCBI Taxonomy" id="7107"/>
    <lineage>
        <taxon>Eukaryota</taxon>
        <taxon>Metazoa</taxon>
        <taxon>Ecdysozoa</taxon>
        <taxon>Arthropoda</taxon>
        <taxon>Hexapoda</taxon>
        <taxon>Insecta</taxon>
        <taxon>Pterygota</taxon>
        <taxon>Neoptera</taxon>
        <taxon>Endopterygota</taxon>
        <taxon>Lepidoptera</taxon>
        <taxon>Glossata</taxon>
        <taxon>Ditrysia</taxon>
        <taxon>Noctuoidea</taxon>
        <taxon>Noctuidae</taxon>
        <taxon>Amphipyrinae</taxon>
        <taxon>Spodoptera</taxon>
    </lineage>
</organism>
<dbReference type="EMBL" id="JACKWZ010000023">
    <property type="protein sequence ID" value="KAF9421623.1"/>
    <property type="molecule type" value="Genomic_DNA"/>
</dbReference>
<reference evidence="1" key="1">
    <citation type="submission" date="2020-08" db="EMBL/GenBank/DDBJ databases">
        <title>Spodoptera exigua strain:BAW_Kor-Di-RS1 Genome sequencing and assembly.</title>
        <authorList>
            <person name="Kim J."/>
            <person name="Nam H.Y."/>
            <person name="Kwon M."/>
            <person name="Choi J.H."/>
            <person name="Cho S.R."/>
            <person name="Kim G.-H."/>
        </authorList>
    </citation>
    <scope>NUCLEOTIDE SEQUENCE</scope>
    <source>
        <strain evidence="1">BAW_Kor-Di-RS1</strain>
        <tissue evidence="1">Whole-body</tissue>
    </source>
</reference>
<dbReference type="AlphaFoldDB" id="A0A835LEA5"/>
<comment type="caution">
    <text evidence="1">The sequence shown here is derived from an EMBL/GenBank/DDBJ whole genome shotgun (WGS) entry which is preliminary data.</text>
</comment>
<dbReference type="Proteomes" id="UP000648187">
    <property type="component" value="Unassembled WGS sequence"/>
</dbReference>
<evidence type="ECO:0008006" key="3">
    <source>
        <dbReference type="Google" id="ProtNLM"/>
    </source>
</evidence>
<proteinExistence type="predicted"/>
<sequence>MAVSTQILFDSRAGTANCHHCGGELDSAQHTLEECPAWASERRVLVAKIGRDLSLPAVVRAMLADAENWREVAPFCETALISSITPRVDPVKLY</sequence>
<evidence type="ECO:0000313" key="2">
    <source>
        <dbReference type="Proteomes" id="UP000648187"/>
    </source>
</evidence>
<name>A0A835LEA5_SPOEX</name>
<gene>
    <name evidence="1" type="ORF">HW555_002556</name>
</gene>
<keyword evidence="2" id="KW-1185">Reference proteome</keyword>